<evidence type="ECO:0000313" key="9">
    <source>
        <dbReference type="EMBL" id="RRT53098.1"/>
    </source>
</evidence>
<dbReference type="InterPro" id="IPR009044">
    <property type="entry name" value="ssDNA-bd_transcriptional_reg"/>
</dbReference>
<reference evidence="9 10" key="1">
    <citation type="journal article" date="2014" name="Agronomy (Basel)">
        <title>A Draft Genome Sequence for Ensete ventricosum, the Drought-Tolerant Tree Against Hunger.</title>
        <authorList>
            <person name="Harrison J."/>
            <person name="Moore K.A."/>
            <person name="Paszkiewicz K."/>
            <person name="Jones T."/>
            <person name="Grant M."/>
            <person name="Ambacheew D."/>
            <person name="Muzemil S."/>
            <person name="Studholme D.J."/>
        </authorList>
    </citation>
    <scope>NUCLEOTIDE SEQUENCE [LARGE SCALE GENOMIC DNA]</scope>
</reference>
<dbReference type="GO" id="GO:0003713">
    <property type="term" value="F:transcription coactivator activity"/>
    <property type="evidence" value="ECO:0007669"/>
    <property type="project" value="InterPro"/>
</dbReference>
<dbReference type="GO" id="GO:0005634">
    <property type="term" value="C:nucleus"/>
    <property type="evidence" value="ECO:0007669"/>
    <property type="project" value="UniProtKB-SubCell"/>
</dbReference>
<dbReference type="AlphaFoldDB" id="A0A426YN03"/>
<feature type="domain" description="Transcriptional coactivator p15 (PC4) C-terminal" evidence="8">
    <location>
        <begin position="196"/>
        <end position="232"/>
    </location>
</feature>
<dbReference type="GO" id="GO:0003677">
    <property type="term" value="F:DNA binding"/>
    <property type="evidence" value="ECO:0007669"/>
    <property type="project" value="UniProtKB-KW"/>
</dbReference>
<protein>
    <recommendedName>
        <fullName evidence="8">Transcriptional coactivator p15 (PC4) C-terminal domain-containing protein</fullName>
    </recommendedName>
</protein>
<organism evidence="9 10">
    <name type="scientific">Ensete ventricosum</name>
    <name type="common">Abyssinian banana</name>
    <name type="synonym">Musa ensete</name>
    <dbReference type="NCBI Taxonomy" id="4639"/>
    <lineage>
        <taxon>Eukaryota</taxon>
        <taxon>Viridiplantae</taxon>
        <taxon>Streptophyta</taxon>
        <taxon>Embryophyta</taxon>
        <taxon>Tracheophyta</taxon>
        <taxon>Spermatophyta</taxon>
        <taxon>Magnoliopsida</taxon>
        <taxon>Liliopsida</taxon>
        <taxon>Zingiberales</taxon>
        <taxon>Musaceae</taxon>
        <taxon>Ensete</taxon>
    </lineage>
</organism>
<keyword evidence="4" id="KW-0238">DNA-binding</keyword>
<dbReference type="SUPFAM" id="SSF54447">
    <property type="entry name" value="ssDNA-binding transcriptional regulator domain"/>
    <property type="match status" value="1"/>
</dbReference>
<evidence type="ECO:0000256" key="5">
    <source>
        <dbReference type="ARBA" id="ARBA00023163"/>
    </source>
</evidence>
<evidence type="ECO:0000259" key="8">
    <source>
        <dbReference type="Pfam" id="PF02229"/>
    </source>
</evidence>
<dbReference type="EMBL" id="AMZH03011310">
    <property type="protein sequence ID" value="RRT53098.1"/>
    <property type="molecule type" value="Genomic_DNA"/>
</dbReference>
<evidence type="ECO:0000256" key="6">
    <source>
        <dbReference type="ARBA" id="ARBA00023242"/>
    </source>
</evidence>
<dbReference type="PANTHER" id="PTHR13215">
    <property type="entry name" value="RNA POLYMERASE II TRANSCRIPTIONAL COACTIVATOR"/>
    <property type="match status" value="1"/>
</dbReference>
<dbReference type="InterPro" id="IPR003173">
    <property type="entry name" value="PC4_C"/>
</dbReference>
<dbReference type="Proteomes" id="UP000287651">
    <property type="component" value="Unassembled WGS sequence"/>
</dbReference>
<keyword evidence="3" id="KW-0805">Transcription regulation</keyword>
<name>A0A426YN03_ENSVE</name>
<evidence type="ECO:0000256" key="2">
    <source>
        <dbReference type="ARBA" id="ARBA00009001"/>
    </source>
</evidence>
<evidence type="ECO:0000256" key="1">
    <source>
        <dbReference type="ARBA" id="ARBA00004123"/>
    </source>
</evidence>
<evidence type="ECO:0000256" key="7">
    <source>
        <dbReference type="SAM" id="MobiDB-lite"/>
    </source>
</evidence>
<keyword evidence="5" id="KW-0804">Transcription</keyword>
<dbReference type="Pfam" id="PF02229">
    <property type="entry name" value="PC4"/>
    <property type="match status" value="1"/>
</dbReference>
<dbReference type="InterPro" id="IPR045125">
    <property type="entry name" value="Sub1/Tcp4-like"/>
</dbReference>
<dbReference type="Gene3D" id="2.30.31.10">
    <property type="entry name" value="Transcriptional Coactivator Pc4, Chain A"/>
    <property type="match status" value="1"/>
</dbReference>
<proteinExistence type="inferred from homology"/>
<feature type="region of interest" description="Disordered" evidence="7">
    <location>
        <begin position="113"/>
        <end position="144"/>
    </location>
</feature>
<evidence type="ECO:0000256" key="3">
    <source>
        <dbReference type="ARBA" id="ARBA00023015"/>
    </source>
</evidence>
<comment type="caution">
    <text evidence="9">The sequence shown here is derived from an EMBL/GenBank/DDBJ whole genome shotgun (WGS) entry which is preliminary data.</text>
</comment>
<sequence>MFAEVKATRKKPPENNGLSITSISFCRLRIRSIHEKGTKLWTARTGIERTTGKGVPYQALSTKASNREIIAFSLVGEVGTHSPTGGKRIPRHAKKRVQTPLLLFASDIDANGEAMKRERRPDETDSDDERGVLPEKKAALDGESGGNANEIIICKVSRIEQTPPNPKPVLSFPLHPRAHCVIPIRVLILLFYEVKMSNKRRVTVRKWKAVAVVDVRELYFKKGKPHPGKKGLY</sequence>
<comment type="similarity">
    <text evidence="2">Belongs to the transcriptional coactivator PC4 family.</text>
</comment>
<evidence type="ECO:0000256" key="4">
    <source>
        <dbReference type="ARBA" id="ARBA00023125"/>
    </source>
</evidence>
<evidence type="ECO:0000313" key="10">
    <source>
        <dbReference type="Proteomes" id="UP000287651"/>
    </source>
</evidence>
<accession>A0A426YN03</accession>
<feature type="compositionally biased region" description="Basic and acidic residues" evidence="7">
    <location>
        <begin position="114"/>
        <end position="140"/>
    </location>
</feature>
<gene>
    <name evidence="9" type="ORF">B296_00034387</name>
</gene>
<keyword evidence="6" id="KW-0539">Nucleus</keyword>
<comment type="subcellular location">
    <subcellularLocation>
        <location evidence="1">Nucleus</location>
    </subcellularLocation>
</comment>
<dbReference type="GO" id="GO:0060261">
    <property type="term" value="P:positive regulation of transcription initiation by RNA polymerase II"/>
    <property type="evidence" value="ECO:0007669"/>
    <property type="project" value="InterPro"/>
</dbReference>